<feature type="domain" description="Cupin type-2" evidence="2">
    <location>
        <begin position="52"/>
        <end position="122"/>
    </location>
</feature>
<protein>
    <submittedName>
        <fullName evidence="3">Cupin domain-containing protein</fullName>
    </submittedName>
</protein>
<dbReference type="CDD" id="cd02224">
    <property type="entry name" value="cupin_SPO2919-like"/>
    <property type="match status" value="1"/>
</dbReference>
<evidence type="ECO:0000259" key="2">
    <source>
        <dbReference type="Pfam" id="PF07883"/>
    </source>
</evidence>
<organism evidence="3 4">
    <name type="scientific">Pacificispira spongiicola</name>
    <dbReference type="NCBI Taxonomy" id="2729598"/>
    <lineage>
        <taxon>Bacteria</taxon>
        <taxon>Pseudomonadati</taxon>
        <taxon>Pseudomonadota</taxon>
        <taxon>Alphaproteobacteria</taxon>
        <taxon>Rhodospirillales</taxon>
        <taxon>Rhodospirillaceae</taxon>
        <taxon>Pacificispira</taxon>
    </lineage>
</organism>
<dbReference type="InterPro" id="IPR011051">
    <property type="entry name" value="RmlC_Cupin_sf"/>
</dbReference>
<keyword evidence="1" id="KW-0479">Metal-binding</keyword>
<gene>
    <name evidence="3" type="ORF">HH303_02135</name>
</gene>
<dbReference type="PANTHER" id="PTHR35848">
    <property type="entry name" value="OXALATE-BINDING PROTEIN"/>
    <property type="match status" value="1"/>
</dbReference>
<accession>A0A7Y0DX71</accession>
<evidence type="ECO:0000313" key="3">
    <source>
        <dbReference type="EMBL" id="NMM43259.1"/>
    </source>
</evidence>
<dbReference type="SUPFAM" id="SSF51182">
    <property type="entry name" value="RmlC-like cupins"/>
    <property type="match status" value="1"/>
</dbReference>
<dbReference type="Proteomes" id="UP000539372">
    <property type="component" value="Unassembled WGS sequence"/>
</dbReference>
<dbReference type="GO" id="GO:0046872">
    <property type="term" value="F:metal ion binding"/>
    <property type="evidence" value="ECO:0007669"/>
    <property type="project" value="UniProtKB-KW"/>
</dbReference>
<dbReference type="Pfam" id="PF07883">
    <property type="entry name" value="Cupin_2"/>
    <property type="match status" value="1"/>
</dbReference>
<sequence>MADTPLKPLTATDIAPRLKPSNYPPEFAVKVEGRIKRQLGDAFGLKNFGVNLTVLKPGAMSALHHRHGVQDEFIYILSGHPTVAVDDQEYRMDPGMVMGFPAQGAAHHLRNDTDEDVTYLEIGDRLPGDSGEYPNDDIMAVRENDQWVFKHKDGTPY</sequence>
<proteinExistence type="predicted"/>
<dbReference type="Gene3D" id="2.60.120.10">
    <property type="entry name" value="Jelly Rolls"/>
    <property type="match status" value="1"/>
</dbReference>
<evidence type="ECO:0000256" key="1">
    <source>
        <dbReference type="ARBA" id="ARBA00022723"/>
    </source>
</evidence>
<dbReference type="InterPro" id="IPR013096">
    <property type="entry name" value="Cupin_2"/>
</dbReference>
<dbReference type="RefSeq" id="WP_169623551.1">
    <property type="nucleotide sequence ID" value="NZ_JABBNT010000001.1"/>
</dbReference>
<name>A0A7Y0DX71_9PROT</name>
<keyword evidence="4" id="KW-1185">Reference proteome</keyword>
<dbReference type="InterPro" id="IPR014710">
    <property type="entry name" value="RmlC-like_jellyroll"/>
</dbReference>
<evidence type="ECO:0000313" key="4">
    <source>
        <dbReference type="Proteomes" id="UP000539372"/>
    </source>
</evidence>
<reference evidence="3 4" key="1">
    <citation type="submission" date="2020-04" db="EMBL/GenBank/DDBJ databases">
        <title>Rhodospirillaceae bacterium KN72 isolated from deep sea.</title>
        <authorList>
            <person name="Zhang D.-C."/>
        </authorList>
    </citation>
    <scope>NUCLEOTIDE SEQUENCE [LARGE SCALE GENOMIC DNA]</scope>
    <source>
        <strain evidence="3 4">KN72</strain>
    </source>
</reference>
<dbReference type="EMBL" id="JABBNT010000001">
    <property type="protein sequence ID" value="NMM43259.1"/>
    <property type="molecule type" value="Genomic_DNA"/>
</dbReference>
<comment type="caution">
    <text evidence="3">The sequence shown here is derived from an EMBL/GenBank/DDBJ whole genome shotgun (WGS) entry which is preliminary data.</text>
</comment>
<dbReference type="AlphaFoldDB" id="A0A7Y0DX71"/>
<dbReference type="InterPro" id="IPR051610">
    <property type="entry name" value="GPI/OXD"/>
</dbReference>
<dbReference type="PANTHER" id="PTHR35848:SF9">
    <property type="entry name" value="SLL1358 PROTEIN"/>
    <property type="match status" value="1"/>
</dbReference>